<dbReference type="RefSeq" id="WP_073791551.1">
    <property type="nucleotide sequence ID" value="NZ_LFBV01000005.1"/>
</dbReference>
<feature type="domain" description="DUF8094" evidence="2">
    <location>
        <begin position="16"/>
        <end position="309"/>
    </location>
</feature>
<evidence type="ECO:0000259" key="2">
    <source>
        <dbReference type="Pfam" id="PF26366"/>
    </source>
</evidence>
<proteinExistence type="predicted"/>
<organism evidence="3 4">
    <name type="scientific">Streptomyces uncialis</name>
    <dbReference type="NCBI Taxonomy" id="1048205"/>
    <lineage>
        <taxon>Bacteria</taxon>
        <taxon>Bacillati</taxon>
        <taxon>Actinomycetota</taxon>
        <taxon>Actinomycetes</taxon>
        <taxon>Kitasatosporales</taxon>
        <taxon>Streptomycetaceae</taxon>
        <taxon>Streptomyces</taxon>
    </lineage>
</organism>
<gene>
    <name evidence="3" type="ORF">AB852_22215</name>
</gene>
<keyword evidence="4" id="KW-1185">Reference proteome</keyword>
<evidence type="ECO:0000313" key="3">
    <source>
        <dbReference type="EMBL" id="OKH93164.1"/>
    </source>
</evidence>
<feature type="region of interest" description="Disordered" evidence="1">
    <location>
        <begin position="180"/>
        <end position="216"/>
    </location>
</feature>
<dbReference type="Pfam" id="PF26366">
    <property type="entry name" value="DUF8094"/>
    <property type="match status" value="1"/>
</dbReference>
<dbReference type="EMBL" id="LFBV01000005">
    <property type="protein sequence ID" value="OKH93164.1"/>
    <property type="molecule type" value="Genomic_DNA"/>
</dbReference>
<reference evidence="3 4" key="1">
    <citation type="submission" date="2015-06" db="EMBL/GenBank/DDBJ databases">
        <title>Cloning and characterization of the uncialamcin biosynthetic gene cluster.</title>
        <authorList>
            <person name="Yan X."/>
            <person name="Huang T."/>
            <person name="Ge H."/>
            <person name="Shen B."/>
        </authorList>
    </citation>
    <scope>NUCLEOTIDE SEQUENCE [LARGE SCALE GENOMIC DNA]</scope>
    <source>
        <strain evidence="3 4">DCA2648</strain>
    </source>
</reference>
<name>A0A1Q4V5S9_9ACTN</name>
<evidence type="ECO:0000313" key="4">
    <source>
        <dbReference type="Proteomes" id="UP000186455"/>
    </source>
</evidence>
<dbReference type="STRING" id="1048205.AB852_22215"/>
<dbReference type="AlphaFoldDB" id="A0A1Q4V5S9"/>
<accession>A0A1Q4V5S9</accession>
<evidence type="ECO:0000256" key="1">
    <source>
        <dbReference type="SAM" id="MobiDB-lite"/>
    </source>
</evidence>
<dbReference type="Proteomes" id="UP000186455">
    <property type="component" value="Unassembled WGS sequence"/>
</dbReference>
<dbReference type="InterPro" id="IPR058407">
    <property type="entry name" value="DUF8094"/>
</dbReference>
<protein>
    <recommendedName>
        <fullName evidence="2">DUF8094 domain-containing protein</fullName>
    </recommendedName>
</protein>
<sequence>MATGCVTVHGEREIIPAATKAEADRALGDFLTAYNKADRANDPALDEDRVTGALGAIDQAGLRARRSIDPDGDPNRSPLELTDRRFTVPKMAGWPKFFLADTDSNRDQDTDKSKDTRWVLAFTRGGPDAGWKAAYLTVMSPGQIPEFRTDGDGLASAVPVRDKELAVPPAELSERYATYLDKGGPDFAPGPHTTDWREERRRGATRPGLSRQYIDQPLGDGAYAPLGLRTEDGGALVFFATRHYEKQTAAKGRDLRLEPPVRALMRGAVKQSVTLERTSNQAVRVPVRGASGGGVLVLSRIQGLTGAKGD</sequence>
<comment type="caution">
    <text evidence="3">The sequence shown here is derived from an EMBL/GenBank/DDBJ whole genome shotgun (WGS) entry which is preliminary data.</text>
</comment>